<keyword evidence="3" id="KW-0645">Protease</keyword>
<feature type="transmembrane region" description="Helical" evidence="1">
    <location>
        <begin position="33"/>
        <end position="49"/>
    </location>
</feature>
<protein>
    <submittedName>
        <fullName evidence="3">CPBP family intramembrane metalloprotease</fullName>
    </submittedName>
</protein>
<keyword evidence="3" id="KW-0482">Metalloprotease</keyword>
<evidence type="ECO:0000313" key="4">
    <source>
        <dbReference type="Proteomes" id="UP000831963"/>
    </source>
</evidence>
<dbReference type="Proteomes" id="UP000831963">
    <property type="component" value="Chromosome"/>
</dbReference>
<keyword evidence="4" id="KW-1185">Reference proteome</keyword>
<evidence type="ECO:0000256" key="1">
    <source>
        <dbReference type="SAM" id="Phobius"/>
    </source>
</evidence>
<evidence type="ECO:0000313" key="3">
    <source>
        <dbReference type="EMBL" id="UPL15293.1"/>
    </source>
</evidence>
<feature type="transmembrane region" description="Helical" evidence="1">
    <location>
        <begin position="244"/>
        <end position="265"/>
    </location>
</feature>
<feature type="transmembrane region" description="Helical" evidence="1">
    <location>
        <begin position="88"/>
        <end position="111"/>
    </location>
</feature>
<dbReference type="InterPro" id="IPR003675">
    <property type="entry name" value="Rce1/LyrA-like_dom"/>
</dbReference>
<dbReference type="EMBL" id="CP078077">
    <property type="protein sequence ID" value="UPL15293.1"/>
    <property type="molecule type" value="Genomic_DNA"/>
</dbReference>
<dbReference type="GO" id="GO:0008237">
    <property type="term" value="F:metallopeptidase activity"/>
    <property type="evidence" value="ECO:0007669"/>
    <property type="project" value="UniProtKB-KW"/>
</dbReference>
<feature type="transmembrane region" description="Helical" evidence="1">
    <location>
        <begin position="131"/>
        <end position="150"/>
    </location>
</feature>
<feature type="transmembrane region" description="Helical" evidence="1">
    <location>
        <begin position="222"/>
        <end position="239"/>
    </location>
</feature>
<keyword evidence="1" id="KW-1133">Transmembrane helix</keyword>
<reference evidence="3 4" key="1">
    <citation type="submission" date="2021-06" db="EMBL/GenBank/DDBJ databases">
        <title>Genome-based taxonomic framework of Microbacterium strains isolated from marine environment, the description of four new species and reclassification of four preexisting species.</title>
        <authorList>
            <person name="Lee S.D."/>
            <person name="Kim S.-M."/>
            <person name="Byeon Y.-S."/>
            <person name="Yang H.L."/>
            <person name="Kim I.S."/>
        </authorList>
    </citation>
    <scope>NUCLEOTIDE SEQUENCE [LARGE SCALE GENOMIC DNA]</scope>
    <source>
        <strain evidence="3 4">SSW1-36</strain>
    </source>
</reference>
<feature type="domain" description="CAAX prenyl protease 2/Lysostaphin resistance protein A-like" evidence="2">
    <location>
        <begin position="166"/>
        <end position="257"/>
    </location>
</feature>
<feature type="transmembrane region" description="Helical" evidence="1">
    <location>
        <begin position="61"/>
        <end position="82"/>
    </location>
</feature>
<feature type="transmembrane region" description="Helical" evidence="1">
    <location>
        <begin position="200"/>
        <end position="216"/>
    </location>
</feature>
<keyword evidence="1" id="KW-0472">Membrane</keyword>
<name>A0ABY4IUY0_9MICO</name>
<organism evidence="3 4">
    <name type="scientific">Microbacterium galbinum</name>
    <dbReference type="NCBI Taxonomy" id="2851646"/>
    <lineage>
        <taxon>Bacteria</taxon>
        <taxon>Bacillati</taxon>
        <taxon>Actinomycetota</taxon>
        <taxon>Actinomycetes</taxon>
        <taxon>Micrococcales</taxon>
        <taxon>Microbacteriaceae</taxon>
        <taxon>Microbacterium</taxon>
    </lineage>
</organism>
<evidence type="ECO:0000259" key="2">
    <source>
        <dbReference type="Pfam" id="PF02517"/>
    </source>
</evidence>
<sequence>MTDVRSDLRTRGIVPAVLVCAAAPAFFVAEIAWLGWVLLAIGIGVSWAIERGRVTASAPSLTRDLSLIALGLLVVSVIPLAAELDNLAMLRFTLALGGAVALPYLVSRFVYRDRAISFPWRAHRRWGRLQWGWLVAVLVLGWLILPFYFITSGVYANWPVVDTPDLIARLFVGVGAVGIWDELFFICTVFALLRRHFPDAVANVLQSIVFVSFLWELGYREWGPLLTIPFALLQGFIFLRTHSLAYVVTVHLLFDAVVFAVLVHAHNPGLLPIFLV</sequence>
<feature type="transmembrane region" description="Helical" evidence="1">
    <location>
        <begin position="170"/>
        <end position="193"/>
    </location>
</feature>
<gene>
    <name evidence="3" type="ORF">KV396_12745</name>
</gene>
<dbReference type="Pfam" id="PF02517">
    <property type="entry name" value="Rce1-like"/>
    <property type="match status" value="1"/>
</dbReference>
<accession>A0ABY4IUY0</accession>
<dbReference type="RefSeq" id="WP_247955958.1">
    <property type="nucleotide sequence ID" value="NZ_CP078077.1"/>
</dbReference>
<proteinExistence type="predicted"/>
<keyword evidence="3" id="KW-0378">Hydrolase</keyword>
<feature type="transmembrane region" description="Helical" evidence="1">
    <location>
        <begin position="12"/>
        <end position="27"/>
    </location>
</feature>
<keyword evidence="1" id="KW-0812">Transmembrane</keyword>